<dbReference type="GeneID" id="79266710"/>
<dbReference type="Proteomes" id="UP001596398">
    <property type="component" value="Unassembled WGS sequence"/>
</dbReference>
<dbReference type="AlphaFoldDB" id="A0ABD5ZP25"/>
<organism evidence="2 3">
    <name type="scientific">Halosegnis marinus</name>
    <dbReference type="NCBI Taxonomy" id="3034023"/>
    <lineage>
        <taxon>Archaea</taxon>
        <taxon>Methanobacteriati</taxon>
        <taxon>Methanobacteriota</taxon>
        <taxon>Stenosarchaea group</taxon>
        <taxon>Halobacteria</taxon>
        <taxon>Halobacteriales</taxon>
        <taxon>Natronomonadaceae</taxon>
        <taxon>Halosegnis</taxon>
    </lineage>
</organism>
<sequence>MDTAAVRDRLLGDRRAWTEAVLECAAAVAAGWDGDATTDRERVVPPYRAALDRAGVLDAAPAVLRECVAAAGGSLAADPVAAPPYVVVTGEGLLLRATLDTRLLVRVRAFRLVADGERRRYERAATTPEEAVVVETTD</sequence>
<name>A0ABD5ZP25_9EURY</name>
<protein>
    <recommendedName>
        <fullName evidence="1">DUF7988 domain-containing protein</fullName>
    </recommendedName>
</protein>
<dbReference type="EMBL" id="JBHTAP010000001">
    <property type="protein sequence ID" value="MFC7235031.1"/>
    <property type="molecule type" value="Genomic_DNA"/>
</dbReference>
<reference evidence="2 3" key="1">
    <citation type="journal article" date="2019" name="Int. J. Syst. Evol. Microbiol.">
        <title>The Global Catalogue of Microorganisms (GCM) 10K type strain sequencing project: providing services to taxonomists for standard genome sequencing and annotation.</title>
        <authorList>
            <consortium name="The Broad Institute Genomics Platform"/>
            <consortium name="The Broad Institute Genome Sequencing Center for Infectious Disease"/>
            <person name="Wu L."/>
            <person name="Ma J."/>
        </authorList>
    </citation>
    <scope>NUCLEOTIDE SEQUENCE [LARGE SCALE GENOMIC DNA]</scope>
    <source>
        <strain evidence="2 3">DT85</strain>
    </source>
</reference>
<dbReference type="Pfam" id="PF25950">
    <property type="entry name" value="DUF7988"/>
    <property type="match status" value="1"/>
</dbReference>
<evidence type="ECO:0000259" key="1">
    <source>
        <dbReference type="Pfam" id="PF25950"/>
    </source>
</evidence>
<accession>A0ABD5ZP25</accession>
<evidence type="ECO:0000313" key="3">
    <source>
        <dbReference type="Proteomes" id="UP001596398"/>
    </source>
</evidence>
<feature type="domain" description="DUF7988" evidence="1">
    <location>
        <begin position="5"/>
        <end position="136"/>
    </location>
</feature>
<comment type="caution">
    <text evidence="2">The sequence shown here is derived from an EMBL/GenBank/DDBJ whole genome shotgun (WGS) entry which is preliminary data.</text>
</comment>
<dbReference type="InterPro" id="IPR058294">
    <property type="entry name" value="DUF7988"/>
</dbReference>
<keyword evidence="3" id="KW-1185">Reference proteome</keyword>
<evidence type="ECO:0000313" key="2">
    <source>
        <dbReference type="EMBL" id="MFC7235031.1"/>
    </source>
</evidence>
<gene>
    <name evidence="2" type="ORF">ACFQJ4_06835</name>
</gene>
<proteinExistence type="predicted"/>
<dbReference type="RefSeq" id="WP_276236053.1">
    <property type="nucleotide sequence ID" value="NZ_CP119802.1"/>
</dbReference>